<accession>A0A6A6C723</accession>
<dbReference type="AlphaFoldDB" id="A0A6A6C723"/>
<keyword evidence="3" id="KW-1185">Reference proteome</keyword>
<dbReference type="EMBL" id="ML993616">
    <property type="protein sequence ID" value="KAF2162000.1"/>
    <property type="molecule type" value="Genomic_DNA"/>
</dbReference>
<feature type="region of interest" description="Disordered" evidence="1">
    <location>
        <begin position="213"/>
        <end position="251"/>
    </location>
</feature>
<organism evidence="2 3">
    <name type="scientific">Zasmidium cellare ATCC 36951</name>
    <dbReference type="NCBI Taxonomy" id="1080233"/>
    <lineage>
        <taxon>Eukaryota</taxon>
        <taxon>Fungi</taxon>
        <taxon>Dikarya</taxon>
        <taxon>Ascomycota</taxon>
        <taxon>Pezizomycotina</taxon>
        <taxon>Dothideomycetes</taxon>
        <taxon>Dothideomycetidae</taxon>
        <taxon>Mycosphaerellales</taxon>
        <taxon>Mycosphaerellaceae</taxon>
        <taxon>Zasmidium</taxon>
    </lineage>
</organism>
<reference evidence="2" key="1">
    <citation type="journal article" date="2020" name="Stud. Mycol.">
        <title>101 Dothideomycetes genomes: a test case for predicting lifestyles and emergence of pathogens.</title>
        <authorList>
            <person name="Haridas S."/>
            <person name="Albert R."/>
            <person name="Binder M."/>
            <person name="Bloem J."/>
            <person name="Labutti K."/>
            <person name="Salamov A."/>
            <person name="Andreopoulos B."/>
            <person name="Baker S."/>
            <person name="Barry K."/>
            <person name="Bills G."/>
            <person name="Bluhm B."/>
            <person name="Cannon C."/>
            <person name="Castanera R."/>
            <person name="Culley D."/>
            <person name="Daum C."/>
            <person name="Ezra D."/>
            <person name="Gonzalez J."/>
            <person name="Henrissat B."/>
            <person name="Kuo A."/>
            <person name="Liang C."/>
            <person name="Lipzen A."/>
            <person name="Lutzoni F."/>
            <person name="Magnuson J."/>
            <person name="Mondo S."/>
            <person name="Nolan M."/>
            <person name="Ohm R."/>
            <person name="Pangilinan J."/>
            <person name="Park H.-J."/>
            <person name="Ramirez L."/>
            <person name="Alfaro M."/>
            <person name="Sun H."/>
            <person name="Tritt A."/>
            <person name="Yoshinaga Y."/>
            <person name="Zwiers L.-H."/>
            <person name="Turgeon B."/>
            <person name="Goodwin S."/>
            <person name="Spatafora J."/>
            <person name="Crous P."/>
            <person name="Grigoriev I."/>
        </authorList>
    </citation>
    <scope>NUCLEOTIDE SEQUENCE</scope>
    <source>
        <strain evidence="2">ATCC 36951</strain>
    </source>
</reference>
<gene>
    <name evidence="2" type="ORF">M409DRAFT_27725</name>
</gene>
<evidence type="ECO:0000313" key="2">
    <source>
        <dbReference type="EMBL" id="KAF2162000.1"/>
    </source>
</evidence>
<name>A0A6A6C723_ZASCE</name>
<dbReference type="GeneID" id="54561971"/>
<evidence type="ECO:0000313" key="3">
    <source>
        <dbReference type="Proteomes" id="UP000799537"/>
    </source>
</evidence>
<feature type="compositionally biased region" description="Basic and acidic residues" evidence="1">
    <location>
        <begin position="230"/>
        <end position="241"/>
    </location>
</feature>
<proteinExistence type="predicted"/>
<protein>
    <submittedName>
        <fullName evidence="2">Uncharacterized protein</fullName>
    </submittedName>
</protein>
<dbReference type="Proteomes" id="UP000799537">
    <property type="component" value="Unassembled WGS sequence"/>
</dbReference>
<dbReference type="OrthoDB" id="10408556at2759"/>
<sequence length="251" mass="27654">MSTTGPIMAVFDELRKAAARLQTATTNGSGMEWHSHPCVAEKEQGRKEGVLSTEHNIDPQIQLSQITSMLWLGAEHHVLFRHLITAYFSSNTSSLNNAVASFLALYGPQLWPDSPKRRLHLSRPEGPSLLAYIGSNLGPAHSIHGKMSAWKRRKFLIDHEGIEPTVVEEIAECPLGMAIYRYVELLKETGLNKPDGGEHEGCEVLLEQIVGRQDGLGNGNGGNLNEEERESSPDVPLRRQCETLANQGTRG</sequence>
<evidence type="ECO:0000256" key="1">
    <source>
        <dbReference type="SAM" id="MobiDB-lite"/>
    </source>
</evidence>
<dbReference type="RefSeq" id="XP_033662889.1">
    <property type="nucleotide sequence ID" value="XM_033808699.1"/>
</dbReference>